<dbReference type="RefSeq" id="WP_167836946.1">
    <property type="nucleotide sequence ID" value="NZ_BFBB01000003.1"/>
</dbReference>
<comment type="function">
    <text evidence="1">Forms oxaloacetate, a four-carbon dicarboxylic acid source for the tricarboxylic acid cycle.</text>
</comment>
<organism evidence="5 6">
    <name type="scientific">Leptospira ryugenii</name>
    <dbReference type="NCBI Taxonomy" id="1917863"/>
    <lineage>
        <taxon>Bacteria</taxon>
        <taxon>Pseudomonadati</taxon>
        <taxon>Spirochaetota</taxon>
        <taxon>Spirochaetia</taxon>
        <taxon>Leptospirales</taxon>
        <taxon>Leptospiraceae</taxon>
        <taxon>Leptospira</taxon>
    </lineage>
</organism>
<dbReference type="InterPro" id="IPR018129">
    <property type="entry name" value="PEP_COase_Lys_AS"/>
</dbReference>
<comment type="caution">
    <text evidence="5">The sequence shown here is derived from an EMBL/GenBank/DDBJ whole genome shotgun (WGS) entry which is preliminary data.</text>
</comment>
<dbReference type="PROSITE" id="PS00781">
    <property type="entry name" value="PEPCASE_1"/>
    <property type="match status" value="1"/>
</dbReference>
<dbReference type="GO" id="GO:0008964">
    <property type="term" value="F:phosphoenolpyruvate carboxylase activity"/>
    <property type="evidence" value="ECO:0007669"/>
    <property type="project" value="InterPro"/>
</dbReference>
<evidence type="ECO:0000313" key="5">
    <source>
        <dbReference type="EMBL" id="GBF50123.1"/>
    </source>
</evidence>
<dbReference type="InterPro" id="IPR015813">
    <property type="entry name" value="Pyrv/PenolPyrv_kinase-like_dom"/>
</dbReference>
<protein>
    <recommendedName>
        <fullName evidence="2">Phosphoenolpyruvate carboxylase</fullName>
    </recommendedName>
</protein>
<dbReference type="InterPro" id="IPR021135">
    <property type="entry name" value="PEP_COase"/>
</dbReference>
<dbReference type="InterPro" id="IPR033129">
    <property type="entry name" value="PEPCASE_His_AS"/>
</dbReference>
<evidence type="ECO:0000256" key="3">
    <source>
        <dbReference type="PROSITE-ProRule" id="PRU10111"/>
    </source>
</evidence>
<keyword evidence="6" id="KW-1185">Reference proteome</keyword>
<sequence>MNKKIHDDLLFLLDCFAEVLHEIGEGDLVAYLPKKDFRPVETHPYPQPDSVVELLSICFQLLNMVEENAAAMYRRGAETNTGLDSIPGLWGEMFKKTREYGVSQNQILNLLPTIECEPVLTAHPTEAKRASVLGIHRELYLLLVKNENSIWSTWEKKLIRKEIKSALERLWRTGEIYLEKPDIAHERSNVAFYLSQIFPEVLTVLDDRFRQAWVEYGGQSEILLKPELWPKICFGNWVGGDRDGHPFVTSDFTLETLHAFKSLAMEIHKTYLMRALRALSLSDRMQTCPSTILTSLENWYQQDTELKEKVLKRNPNEPWRQFCHCLLLFLEKGISISEYKKQLRVLRESLLSIQADLLVERFVFPLERLAQTFGFHLAKTDIRQNSEMYAIALEQILECIGSKDFSYRKWSESSKLEFLLAELNNPRPFLLPSQQMMEASQKVLDTFRTIQTFIQKNGKEAVGSFIVSMTENVSDLLLVYLFCKETGILEKDNMGELFNPFQVVPLFETIEDLKRAPLIMDTYLSFPIVQRSYRGQSIQIMLGYSDSNKDGGIFASQWNLYNAELQLTAIANKHNVKFKFFHGRGGTISRGGGKTHKFLDALPHGTLSGDIRTTVQGESIAQQFANKLNAVYNLELLLATTTKVTLRHKYRERKPHPAAPILDSLANLTKQRYQELLHTEGFMEFFSQATPIDAIENSKIGSRPSRRTGKRSLKDLRAIPWVFSWSQSRFFLPNWYGFGGALEYLFQNQAKDYEILKNEIPEWHFLKFLIRNIETGVYSSSERVYFMYAGLVEEQKIRDRFLSMIQKERELTIFHLNALRGKPLEESRPAMVETLLLRESSLETLHKLQVDALDTWRKNPDVPKHLESVLLTVNAIASGLRTTG</sequence>
<dbReference type="EMBL" id="BFBB01000003">
    <property type="protein sequence ID" value="GBF50123.1"/>
    <property type="molecule type" value="Genomic_DNA"/>
</dbReference>
<evidence type="ECO:0000256" key="1">
    <source>
        <dbReference type="ARBA" id="ARBA00003670"/>
    </source>
</evidence>
<evidence type="ECO:0000256" key="2">
    <source>
        <dbReference type="ARBA" id="ARBA00022419"/>
    </source>
</evidence>
<dbReference type="AlphaFoldDB" id="A0A2P2DZS5"/>
<name>A0A2P2DZS5_9LEPT</name>
<evidence type="ECO:0000313" key="6">
    <source>
        <dbReference type="Proteomes" id="UP000245133"/>
    </source>
</evidence>
<evidence type="ECO:0000256" key="4">
    <source>
        <dbReference type="PROSITE-ProRule" id="PRU10112"/>
    </source>
</evidence>
<dbReference type="SUPFAM" id="SSF51621">
    <property type="entry name" value="Phosphoenolpyruvate/pyruvate domain"/>
    <property type="match status" value="1"/>
</dbReference>
<dbReference type="Proteomes" id="UP000245133">
    <property type="component" value="Unassembled WGS sequence"/>
</dbReference>
<dbReference type="GO" id="GO:0005829">
    <property type="term" value="C:cytosol"/>
    <property type="evidence" value="ECO:0007669"/>
    <property type="project" value="TreeGrafter"/>
</dbReference>
<dbReference type="GO" id="GO:0006099">
    <property type="term" value="P:tricarboxylic acid cycle"/>
    <property type="evidence" value="ECO:0007669"/>
    <property type="project" value="InterPro"/>
</dbReference>
<dbReference type="GO" id="GO:0015977">
    <property type="term" value="P:carbon fixation"/>
    <property type="evidence" value="ECO:0007669"/>
    <property type="project" value="InterPro"/>
</dbReference>
<dbReference type="PANTHER" id="PTHR30523">
    <property type="entry name" value="PHOSPHOENOLPYRUVATE CARBOXYLASE"/>
    <property type="match status" value="1"/>
</dbReference>
<dbReference type="PRINTS" id="PR00150">
    <property type="entry name" value="PEPCARBXLASE"/>
</dbReference>
<gene>
    <name evidence="5" type="primary">ppc</name>
    <name evidence="5" type="ORF">LPTSP4_16470</name>
</gene>
<dbReference type="PROSITE" id="PS00393">
    <property type="entry name" value="PEPCASE_2"/>
    <property type="match status" value="1"/>
</dbReference>
<reference evidence="5 6" key="1">
    <citation type="submission" date="2018-02" db="EMBL/GenBank/DDBJ databases">
        <title>Novel Leptospira species isolated from soil and water in Japan.</title>
        <authorList>
            <person name="Nakao R."/>
            <person name="Masuzawa T."/>
        </authorList>
    </citation>
    <scope>NUCLEOTIDE SEQUENCE [LARGE SCALE GENOMIC DNA]</scope>
    <source>
        <strain evidence="5 6">YH101</strain>
    </source>
</reference>
<accession>A0A2P2DZS5</accession>
<feature type="active site" evidence="3">
    <location>
        <position position="123"/>
    </location>
</feature>
<keyword evidence="5" id="KW-0670">Pyruvate</keyword>
<dbReference type="PANTHER" id="PTHR30523:SF32">
    <property type="entry name" value="PHOSPHOENOLPYRUVATE CARBOXYLASE"/>
    <property type="match status" value="1"/>
</dbReference>
<feature type="active site" evidence="4">
    <location>
        <position position="549"/>
    </location>
</feature>
<proteinExistence type="predicted"/>
<dbReference type="Pfam" id="PF00311">
    <property type="entry name" value="PEPcase"/>
    <property type="match status" value="1"/>
</dbReference>